<feature type="compositionally biased region" description="Polar residues" evidence="1">
    <location>
        <begin position="1"/>
        <end position="11"/>
    </location>
</feature>
<dbReference type="Pfam" id="PF11228">
    <property type="entry name" value="DUF3027"/>
    <property type="match status" value="1"/>
</dbReference>
<organism evidence="2 3">
    <name type="scientific">Curtobacterium flaccumfaciens</name>
    <dbReference type="NCBI Taxonomy" id="2035"/>
    <lineage>
        <taxon>Bacteria</taxon>
        <taxon>Bacillati</taxon>
        <taxon>Actinomycetota</taxon>
        <taxon>Actinomycetes</taxon>
        <taxon>Micrococcales</taxon>
        <taxon>Microbacteriaceae</taxon>
        <taxon>Curtobacterium</taxon>
    </lineage>
</organism>
<evidence type="ECO:0000256" key="1">
    <source>
        <dbReference type="SAM" id="MobiDB-lite"/>
    </source>
</evidence>
<evidence type="ECO:0000313" key="2">
    <source>
        <dbReference type="EMBL" id="TDN42578.1"/>
    </source>
</evidence>
<feature type="region of interest" description="Disordered" evidence="1">
    <location>
        <begin position="110"/>
        <end position="263"/>
    </location>
</feature>
<evidence type="ECO:0000313" key="3">
    <source>
        <dbReference type="Proteomes" id="UP000295764"/>
    </source>
</evidence>
<dbReference type="EMBL" id="SNVW01000011">
    <property type="protein sequence ID" value="TDN42578.1"/>
    <property type="molecule type" value="Genomic_DNA"/>
</dbReference>
<dbReference type="Proteomes" id="UP000295764">
    <property type="component" value="Unassembled WGS sequence"/>
</dbReference>
<dbReference type="OrthoDB" id="3210158at2"/>
<proteinExistence type="predicted"/>
<feature type="compositionally biased region" description="Acidic residues" evidence="1">
    <location>
        <begin position="242"/>
        <end position="256"/>
    </location>
</feature>
<accession>A0A4R6DF02</accession>
<gene>
    <name evidence="2" type="ORF">EDF64_11154</name>
</gene>
<protein>
    <submittedName>
        <fullName evidence="2">DUF3027 family protein</fullName>
    </submittedName>
</protein>
<feature type="compositionally biased region" description="Acidic residues" evidence="1">
    <location>
        <begin position="121"/>
        <end position="222"/>
    </location>
</feature>
<dbReference type="InterPro" id="IPR021391">
    <property type="entry name" value="DUF3027"/>
</dbReference>
<dbReference type="RefSeq" id="WP_133520680.1">
    <property type="nucleotide sequence ID" value="NZ_SNVW01000011.1"/>
</dbReference>
<sequence length="263" mass="28705">MTDIDPSSASEPTAPVPGPDLTALARQALLEVTPESTVGASAGTVDEGDGVVSVLFANRMPGYPGWRWTVSIAQVEGDEPSVLEVELMPGDGSLVAPEWVPWSDRLAEYRAGQDAEHAHDDDEDDTDDEDDFDGDDDTDDTDDDDTDDDDTDDEADDDEDADYDDSDDDESDDDESDDDDDFDTDEDDLDESDDDDIDGVDVDELDADEDDADADDDTDTDDAPQPSRGARRRARRVRPVDPDEDLEVDQLDAGETDPDHHRS</sequence>
<name>A0A4R6DF02_9MICO</name>
<dbReference type="AlphaFoldDB" id="A0A4R6DF02"/>
<feature type="compositionally biased region" description="Basic and acidic residues" evidence="1">
    <location>
        <begin position="110"/>
        <end position="120"/>
    </location>
</feature>
<reference evidence="2 3" key="1">
    <citation type="submission" date="2019-03" db="EMBL/GenBank/DDBJ databases">
        <title>Genomic analyses of the natural microbiome of Caenorhabditis elegans.</title>
        <authorList>
            <person name="Samuel B."/>
        </authorList>
    </citation>
    <scope>NUCLEOTIDE SEQUENCE [LARGE SCALE GENOMIC DNA]</scope>
    <source>
        <strain evidence="2 3">JUb65</strain>
    </source>
</reference>
<comment type="caution">
    <text evidence="2">The sequence shown here is derived from an EMBL/GenBank/DDBJ whole genome shotgun (WGS) entry which is preliminary data.</text>
</comment>
<feature type="region of interest" description="Disordered" evidence="1">
    <location>
        <begin position="1"/>
        <end position="20"/>
    </location>
</feature>